<reference evidence="2 3" key="1">
    <citation type="submission" date="2018-01" db="EMBL/GenBank/DDBJ databases">
        <title>Complete genome sequence of Flavivirga eckloniae ECD14 isolated from seaweed Ecklonia cava.</title>
        <authorList>
            <person name="Lee J.H."/>
            <person name="Baik K.S."/>
            <person name="Seong C.N."/>
        </authorList>
    </citation>
    <scope>NUCLEOTIDE SEQUENCE [LARGE SCALE GENOMIC DNA]</scope>
    <source>
        <strain evidence="2 3">ECD14</strain>
    </source>
</reference>
<feature type="signal peptide" evidence="1">
    <location>
        <begin position="1"/>
        <end position="32"/>
    </location>
</feature>
<keyword evidence="1" id="KW-0732">Signal</keyword>
<dbReference type="OrthoDB" id="1488726at2"/>
<proteinExistence type="predicted"/>
<name>A0A2K9PPG1_9FLAO</name>
<evidence type="ECO:0000313" key="3">
    <source>
        <dbReference type="Proteomes" id="UP000235826"/>
    </source>
</evidence>
<dbReference type="EMBL" id="CP025791">
    <property type="protein sequence ID" value="AUP78970.1"/>
    <property type="molecule type" value="Genomic_DNA"/>
</dbReference>
<accession>A0A2K9PPG1</accession>
<keyword evidence="3" id="KW-1185">Reference proteome</keyword>
<dbReference type="KEGG" id="fek:C1H87_09765"/>
<evidence type="ECO:0000256" key="1">
    <source>
        <dbReference type="SAM" id="SignalP"/>
    </source>
</evidence>
<dbReference type="PROSITE" id="PS51257">
    <property type="entry name" value="PROKAR_LIPOPROTEIN"/>
    <property type="match status" value="1"/>
</dbReference>
<organism evidence="2 3">
    <name type="scientific">Flavivirga eckloniae</name>
    <dbReference type="NCBI Taxonomy" id="1803846"/>
    <lineage>
        <taxon>Bacteria</taxon>
        <taxon>Pseudomonadati</taxon>
        <taxon>Bacteroidota</taxon>
        <taxon>Flavobacteriia</taxon>
        <taxon>Flavobacteriales</taxon>
        <taxon>Flavobacteriaceae</taxon>
        <taxon>Flavivirga</taxon>
    </lineage>
</organism>
<gene>
    <name evidence="2" type="ORF">C1H87_09765</name>
</gene>
<evidence type="ECO:0000313" key="2">
    <source>
        <dbReference type="EMBL" id="AUP78970.1"/>
    </source>
</evidence>
<protein>
    <recommendedName>
        <fullName evidence="4">Lipocalin-like domain-containing protein</fullName>
    </recommendedName>
</protein>
<dbReference type="Proteomes" id="UP000235826">
    <property type="component" value="Chromosome"/>
</dbReference>
<sequence length="333" mass="36268">MKKTTQFCNNLKSILGALLMVALITTSCSKNGDDDGDILIRPTAEDFKSLKDAALENLTQTFQFNTDDGYVTLTSEKGVQISISSSCLTLNGDAVTGTVDVEFVELFDKGNMLTANKPTMGTMPNGDKALLISGGEFFVNATQNGAALETNCGFQMQIPADLTGGVDNDMILWEGKIDEDGNLVWDEVEADEPQGEGRVFGEGNQYYGFFQSFGWSNVDRFYSDPRPKTTIQVAVPEGYDNTNSSVYISYDGEDSGLAHLDTYDSETGLFSEHYGLIPIGLECHIIFATEDGDNWKYAIKPVTIAENDVITFTEDETSIATEAQLTTIINGLP</sequence>
<feature type="chain" id="PRO_5014733343" description="Lipocalin-like domain-containing protein" evidence="1">
    <location>
        <begin position="33"/>
        <end position="333"/>
    </location>
</feature>
<dbReference type="RefSeq" id="WP_102755625.1">
    <property type="nucleotide sequence ID" value="NZ_CP025791.1"/>
</dbReference>
<dbReference type="AlphaFoldDB" id="A0A2K9PPG1"/>
<evidence type="ECO:0008006" key="4">
    <source>
        <dbReference type="Google" id="ProtNLM"/>
    </source>
</evidence>